<reference evidence="6" key="1">
    <citation type="submission" date="2021-10" db="EMBL/GenBank/DDBJ databases">
        <title>De novo Genome Assembly of Clathrus columnatus (Basidiomycota, Fungi) Using Illumina and Nanopore Sequence Data.</title>
        <authorList>
            <person name="Ogiso-Tanaka E."/>
            <person name="Itagaki H."/>
            <person name="Hosoya T."/>
            <person name="Hosaka K."/>
        </authorList>
    </citation>
    <scope>NUCLEOTIDE SEQUENCE</scope>
    <source>
        <strain evidence="6">MO-923</strain>
    </source>
</reference>
<evidence type="ECO:0008006" key="8">
    <source>
        <dbReference type="Google" id="ProtNLM"/>
    </source>
</evidence>
<evidence type="ECO:0000259" key="5">
    <source>
        <dbReference type="Pfam" id="PF17187"/>
    </source>
</evidence>
<evidence type="ECO:0000313" key="7">
    <source>
        <dbReference type="Proteomes" id="UP001050691"/>
    </source>
</evidence>
<dbReference type="GO" id="GO:0005737">
    <property type="term" value="C:cytoplasm"/>
    <property type="evidence" value="ECO:0007669"/>
    <property type="project" value="UniProtKB-SubCell"/>
</dbReference>
<keyword evidence="7" id="KW-1185">Reference proteome</keyword>
<dbReference type="InterPro" id="IPR033394">
    <property type="entry name" value="Svf1-like_C"/>
</dbReference>
<accession>A0AAV5A1S4</accession>
<dbReference type="Pfam" id="PF08622">
    <property type="entry name" value="Svf1"/>
    <property type="match status" value="1"/>
</dbReference>
<evidence type="ECO:0000256" key="3">
    <source>
        <dbReference type="ARBA" id="ARBA00022490"/>
    </source>
</evidence>
<dbReference type="PANTHER" id="PTHR47107">
    <property type="entry name" value="SVF1-LIKE PROTEIN YDR222W-RELATED"/>
    <property type="match status" value="1"/>
</dbReference>
<feature type="domain" description="Svf1-like N-terminal" evidence="4">
    <location>
        <begin position="50"/>
        <end position="229"/>
    </location>
</feature>
<name>A0AAV5A1S4_9AGAM</name>
<feature type="domain" description="Svf1-like C-terminal" evidence="5">
    <location>
        <begin position="231"/>
        <end position="436"/>
    </location>
</feature>
<dbReference type="InterPro" id="IPR051385">
    <property type="entry name" value="Ceramide-binding_SVF1"/>
</dbReference>
<evidence type="ECO:0000259" key="4">
    <source>
        <dbReference type="Pfam" id="PF08622"/>
    </source>
</evidence>
<dbReference type="EMBL" id="BPWL01000003">
    <property type="protein sequence ID" value="GJJ08205.1"/>
    <property type="molecule type" value="Genomic_DNA"/>
</dbReference>
<dbReference type="AlphaFoldDB" id="A0AAV5A1S4"/>
<comment type="caution">
    <text evidence="6">The sequence shown here is derived from an EMBL/GenBank/DDBJ whole genome shotgun (WGS) entry which is preliminary data.</text>
</comment>
<evidence type="ECO:0000256" key="1">
    <source>
        <dbReference type="ARBA" id="ARBA00004496"/>
    </source>
</evidence>
<dbReference type="Proteomes" id="UP001050691">
    <property type="component" value="Unassembled WGS sequence"/>
</dbReference>
<proteinExistence type="inferred from homology"/>
<comment type="subcellular location">
    <subcellularLocation>
        <location evidence="1">Cytoplasm</location>
    </subcellularLocation>
</comment>
<keyword evidence="3" id="KW-0963">Cytoplasm</keyword>
<dbReference type="GO" id="GO:0006979">
    <property type="term" value="P:response to oxidative stress"/>
    <property type="evidence" value="ECO:0007669"/>
    <property type="project" value="InterPro"/>
</dbReference>
<gene>
    <name evidence="6" type="ORF">Clacol_002413</name>
</gene>
<evidence type="ECO:0000256" key="2">
    <source>
        <dbReference type="ARBA" id="ARBA00009069"/>
    </source>
</evidence>
<comment type="similarity">
    <text evidence="2">Belongs to the SVF1 family.</text>
</comment>
<sequence length="436" mass="47897">MSMFSSFFSSNTNPDAPTFHPVTSNFPPSEFFGELEPTDTEWTCSGGFVTETQVWYHILEDDKFVMCQVIHSSIGLWSPTVQMTFKLYDPKTKEQTWKSVNVSNFITPPLSQKGVQYDKRSCRADEFTIIHNDANPADNTEESYTINAHLGKDVQVSIVVARPKSVPGFKLGKGPSGGFSNYGVDPSPTKRDGYVIHRFWPRTTVTGLIVCKGKATEARGVGMFIHAIQGMRPNLVASRWNFANFQSREYGGVSAIQMELTTLEQFGRKGKGSGGVKVNIGSLVIGGKLVAVTGETSWPEEPLKDDALVKSRAAHHDSHKDPDTQYTVPSRIVFEWSGSDISSGLGPVAAKLEVDVGTNEVPKGLIEKVDVLAEIPTVVKAVVNYVSGAKPYIYQWLNFIPLEITAPASILSEESSDKPKTISVQGWLYNEATFIS</sequence>
<dbReference type="SUPFAM" id="SSF159245">
    <property type="entry name" value="AttH-like"/>
    <property type="match status" value="1"/>
</dbReference>
<protein>
    <recommendedName>
        <fullName evidence="8">Oxidative stress survival Svf1-like protein</fullName>
    </recommendedName>
</protein>
<evidence type="ECO:0000313" key="6">
    <source>
        <dbReference type="EMBL" id="GJJ08205.1"/>
    </source>
</evidence>
<organism evidence="6 7">
    <name type="scientific">Clathrus columnatus</name>
    <dbReference type="NCBI Taxonomy" id="1419009"/>
    <lineage>
        <taxon>Eukaryota</taxon>
        <taxon>Fungi</taxon>
        <taxon>Dikarya</taxon>
        <taxon>Basidiomycota</taxon>
        <taxon>Agaricomycotina</taxon>
        <taxon>Agaricomycetes</taxon>
        <taxon>Phallomycetidae</taxon>
        <taxon>Phallales</taxon>
        <taxon>Clathraceae</taxon>
        <taxon>Clathrus</taxon>
    </lineage>
</organism>
<dbReference type="Pfam" id="PF17187">
    <property type="entry name" value="Svf1_C"/>
    <property type="match status" value="1"/>
</dbReference>
<dbReference type="PANTHER" id="PTHR47107:SF1">
    <property type="entry name" value="CERAMIDE-BINDING PROTEIN SVF1-RELATED"/>
    <property type="match status" value="1"/>
</dbReference>
<dbReference type="InterPro" id="IPR013931">
    <property type="entry name" value="Svf1-like_N"/>
</dbReference>